<dbReference type="OrthoDB" id="9808564at2"/>
<evidence type="ECO:0000256" key="1">
    <source>
        <dbReference type="ARBA" id="ARBA00013258"/>
    </source>
</evidence>
<dbReference type="InterPro" id="IPR024925">
    <property type="entry name" value="Malonyl_CoA-ACP_transAc"/>
</dbReference>
<dbReference type="InterPro" id="IPR001227">
    <property type="entry name" value="Ac_transferase_dom_sf"/>
</dbReference>
<evidence type="ECO:0000256" key="7">
    <source>
        <dbReference type="PIRSR" id="PIRSR000446-1"/>
    </source>
</evidence>
<dbReference type="AlphaFoldDB" id="A0A0Q9YR43"/>
<name>A0A0Q9YR43_9GAMM</name>
<feature type="active site" evidence="7">
    <location>
        <position position="92"/>
    </location>
</feature>
<dbReference type="SUPFAM" id="SSF52151">
    <property type="entry name" value="FabD/lysophospholipase-like"/>
    <property type="match status" value="1"/>
</dbReference>
<evidence type="ECO:0000256" key="3">
    <source>
        <dbReference type="ARBA" id="ARBA00022679"/>
    </source>
</evidence>
<proteinExistence type="inferred from homology"/>
<evidence type="ECO:0000259" key="8">
    <source>
        <dbReference type="SMART" id="SM00827"/>
    </source>
</evidence>
<dbReference type="EMBL" id="LKHV01000003">
    <property type="protein sequence ID" value="KRG19348.1"/>
    <property type="molecule type" value="Genomic_DNA"/>
</dbReference>
<dbReference type="InterPro" id="IPR016035">
    <property type="entry name" value="Acyl_Trfase/lysoPLipase"/>
</dbReference>
<dbReference type="SUPFAM" id="SSF55048">
    <property type="entry name" value="Probable ACP-binding domain of malonyl-CoA ACP transacylase"/>
    <property type="match status" value="1"/>
</dbReference>
<reference evidence="9" key="1">
    <citation type="submission" date="2015-09" db="EMBL/GenBank/DDBJ databases">
        <title>Draft Genome Sequences of Two Novel Amoeba-resistant Intranuclear Bacteria, Candidatus Berkiella cookevillensis and Candidatus Berkiella aquae.</title>
        <authorList>
            <person name="Mehari Y.T."/>
            <person name="Arivett B.A."/>
            <person name="Farone A.L."/>
            <person name="Gunderson J.H."/>
            <person name="Farone M.B."/>
        </authorList>
    </citation>
    <scope>NUCLEOTIDE SEQUENCE [LARGE SCALE GENOMIC DNA]</scope>
    <source>
        <strain evidence="9">CC99</strain>
    </source>
</reference>
<evidence type="ECO:0000256" key="6">
    <source>
        <dbReference type="PIRNR" id="PIRNR000446"/>
    </source>
</evidence>
<dbReference type="GO" id="GO:0005829">
    <property type="term" value="C:cytosol"/>
    <property type="evidence" value="ECO:0007669"/>
    <property type="project" value="TreeGrafter"/>
</dbReference>
<dbReference type="InterPro" id="IPR004410">
    <property type="entry name" value="Malonyl_CoA-ACP_transAc_FabD"/>
</dbReference>
<dbReference type="Gene3D" id="3.30.70.250">
    <property type="entry name" value="Malonyl-CoA ACP transacylase, ACP-binding"/>
    <property type="match status" value="1"/>
</dbReference>
<comment type="caution">
    <text evidence="9">The sequence shown here is derived from an EMBL/GenBank/DDBJ whole genome shotgun (WGS) entry which is preliminary data.</text>
</comment>
<dbReference type="EC" id="2.3.1.39" evidence="1 6"/>
<evidence type="ECO:0000256" key="2">
    <source>
        <dbReference type="ARBA" id="ARBA00018953"/>
    </source>
</evidence>
<dbReference type="PANTHER" id="PTHR42681:SF1">
    <property type="entry name" value="MALONYL-COA-ACYL CARRIER PROTEIN TRANSACYLASE, MITOCHONDRIAL"/>
    <property type="match status" value="1"/>
</dbReference>
<comment type="catalytic activity">
    <reaction evidence="5 6">
        <text>holo-[ACP] + malonyl-CoA = malonyl-[ACP] + CoA</text>
        <dbReference type="Rhea" id="RHEA:41792"/>
        <dbReference type="Rhea" id="RHEA-COMP:9623"/>
        <dbReference type="Rhea" id="RHEA-COMP:9685"/>
        <dbReference type="ChEBI" id="CHEBI:57287"/>
        <dbReference type="ChEBI" id="CHEBI:57384"/>
        <dbReference type="ChEBI" id="CHEBI:64479"/>
        <dbReference type="ChEBI" id="CHEBI:78449"/>
        <dbReference type="EC" id="2.3.1.39"/>
    </reaction>
</comment>
<feature type="domain" description="Malonyl-CoA:ACP transacylase (MAT)" evidence="8">
    <location>
        <begin position="8"/>
        <end position="298"/>
    </location>
</feature>
<dbReference type="NCBIfam" id="TIGR00128">
    <property type="entry name" value="fabD"/>
    <property type="match status" value="1"/>
</dbReference>
<dbReference type="SMART" id="SM00827">
    <property type="entry name" value="PKS_AT"/>
    <property type="match status" value="1"/>
</dbReference>
<organism evidence="9">
    <name type="scientific">Candidatus Berkiella cookevillensis</name>
    <dbReference type="NCBI Taxonomy" id="437022"/>
    <lineage>
        <taxon>Bacteria</taxon>
        <taxon>Pseudomonadati</taxon>
        <taxon>Pseudomonadota</taxon>
        <taxon>Gammaproteobacteria</taxon>
        <taxon>Candidatus Berkiellales</taxon>
        <taxon>Candidatus Berkiellaceae</taxon>
        <taxon>Candidatus Berkiella</taxon>
    </lineage>
</organism>
<dbReference type="RefSeq" id="WP_057624045.1">
    <property type="nucleotide sequence ID" value="NZ_LKHV02000001.1"/>
</dbReference>
<sequence>MKSNFAFVFPGQGSQKIGMLKTFEQESLVRQCFEEASDVLGQNLWDLCQNGPEDTLNDTQWTQPLLLTASVALWRLWQEHTSLRPRFMIGHSLGEYSALVCAGSLSFSQAVALVQKRGQFMQAAVPQGQGAMAAILGMSASDVVALCKQITIGLCEAVNFNSPEQTVVAGEKHAVDALMSLAKSQGAKRALALPVSVPSHCQLMKPAAEQLQHYMQSEAITLAAPKITLLHNVDVQAHETQEAMQTALVKQLYQPVRWVESIEALVKEGIDTFVECGPGKVLGGLIKRIDGNVQSLSLETMALFEEAQNHLS</sequence>
<dbReference type="GO" id="GO:0004314">
    <property type="term" value="F:[acyl-carrier-protein] S-malonyltransferase activity"/>
    <property type="evidence" value="ECO:0007669"/>
    <property type="project" value="UniProtKB-EC"/>
</dbReference>
<keyword evidence="3 6" id="KW-0808">Transferase</keyword>
<dbReference type="InterPro" id="IPR014043">
    <property type="entry name" value="Acyl_transferase_dom"/>
</dbReference>
<dbReference type="PIRSF" id="PIRSF000446">
    <property type="entry name" value="Mct"/>
    <property type="match status" value="1"/>
</dbReference>
<dbReference type="InterPro" id="IPR016036">
    <property type="entry name" value="Malonyl_transacylase_ACP-bd"/>
</dbReference>
<dbReference type="Pfam" id="PF00698">
    <property type="entry name" value="Acyl_transf_1"/>
    <property type="match status" value="1"/>
</dbReference>
<evidence type="ECO:0000313" key="9">
    <source>
        <dbReference type="EMBL" id="KRG19348.1"/>
    </source>
</evidence>
<protein>
    <recommendedName>
        <fullName evidence="2 6">Malonyl CoA-acyl carrier protein transacylase</fullName>
        <ecNumber evidence="1 6">2.3.1.39</ecNumber>
    </recommendedName>
</protein>
<gene>
    <name evidence="9" type="primary">fabD</name>
    <name evidence="9" type="ORF">CC99x_00877</name>
</gene>
<accession>A0A0Q9YR43</accession>
<dbReference type="Gene3D" id="3.40.366.10">
    <property type="entry name" value="Malonyl-Coenzyme A Acyl Carrier Protein, domain 2"/>
    <property type="match status" value="1"/>
</dbReference>
<dbReference type="InterPro" id="IPR050858">
    <property type="entry name" value="Mal-CoA-ACP_Trans/PKS_FabD"/>
</dbReference>
<evidence type="ECO:0000256" key="4">
    <source>
        <dbReference type="ARBA" id="ARBA00023315"/>
    </source>
</evidence>
<keyword evidence="4 6" id="KW-0012">Acyltransferase</keyword>
<feature type="active site" evidence="7">
    <location>
        <position position="200"/>
    </location>
</feature>
<dbReference type="PATRIC" id="fig|1590042.3.peg.895"/>
<dbReference type="GO" id="GO:0006633">
    <property type="term" value="P:fatty acid biosynthetic process"/>
    <property type="evidence" value="ECO:0007669"/>
    <property type="project" value="TreeGrafter"/>
</dbReference>
<dbReference type="PANTHER" id="PTHR42681">
    <property type="entry name" value="MALONYL-COA-ACYL CARRIER PROTEIN TRANSACYLASE, MITOCHONDRIAL"/>
    <property type="match status" value="1"/>
</dbReference>
<comment type="similarity">
    <text evidence="6">Belongs to the fabD family.</text>
</comment>
<evidence type="ECO:0000256" key="5">
    <source>
        <dbReference type="ARBA" id="ARBA00048462"/>
    </source>
</evidence>
<dbReference type="STRING" id="437022.CC99x_00877"/>
<dbReference type="FunFam" id="3.30.70.250:FF:000001">
    <property type="entry name" value="Malonyl CoA-acyl carrier protein transacylase"/>
    <property type="match status" value="1"/>
</dbReference>